<dbReference type="AlphaFoldDB" id="A0A644ZQA4"/>
<dbReference type="InterPro" id="IPR051839">
    <property type="entry name" value="RD_transcriptional_regulator"/>
</dbReference>
<gene>
    <name evidence="2" type="ORF">SDC9_89609</name>
</gene>
<accession>A0A644ZQA4</accession>
<organism evidence="2">
    <name type="scientific">bioreactor metagenome</name>
    <dbReference type="NCBI Taxonomy" id="1076179"/>
    <lineage>
        <taxon>unclassified sequences</taxon>
        <taxon>metagenomes</taxon>
        <taxon>ecological metagenomes</taxon>
    </lineage>
</organism>
<dbReference type="GO" id="GO:0003677">
    <property type="term" value="F:DNA binding"/>
    <property type="evidence" value="ECO:0007669"/>
    <property type="project" value="InterPro"/>
</dbReference>
<dbReference type="PANTHER" id="PTHR33215">
    <property type="entry name" value="PROTEIN DISTAL ANTENNA"/>
    <property type="match status" value="1"/>
</dbReference>
<evidence type="ECO:0000256" key="1">
    <source>
        <dbReference type="SAM" id="Coils"/>
    </source>
</evidence>
<dbReference type="EMBL" id="VSSQ01009916">
    <property type="protein sequence ID" value="MPM42937.1"/>
    <property type="molecule type" value="Genomic_DNA"/>
</dbReference>
<evidence type="ECO:0008006" key="3">
    <source>
        <dbReference type="Google" id="ProtNLM"/>
    </source>
</evidence>
<protein>
    <recommendedName>
        <fullName evidence="3">Transposase</fullName>
    </recommendedName>
</protein>
<reference evidence="2" key="1">
    <citation type="submission" date="2019-08" db="EMBL/GenBank/DDBJ databases">
        <authorList>
            <person name="Kucharzyk K."/>
            <person name="Murdoch R.W."/>
            <person name="Higgins S."/>
            <person name="Loffler F."/>
        </authorList>
    </citation>
    <scope>NUCLEOTIDE SEQUENCE</scope>
</reference>
<sequence>MSEIRKKYDEEFKKNAVKLSHASPRSVRQVAEDLGISEGLLYRWRQKYTAEGDKSRYATLEEENKALRRELAEARIEADMLKKATAYFANLHK</sequence>
<dbReference type="GO" id="GO:0006313">
    <property type="term" value="P:DNA transposition"/>
    <property type="evidence" value="ECO:0007669"/>
    <property type="project" value="InterPro"/>
</dbReference>
<dbReference type="Pfam" id="PF01527">
    <property type="entry name" value="HTH_Tnp_1"/>
    <property type="match status" value="1"/>
</dbReference>
<dbReference type="GO" id="GO:0004803">
    <property type="term" value="F:transposase activity"/>
    <property type="evidence" value="ECO:0007669"/>
    <property type="project" value="InterPro"/>
</dbReference>
<dbReference type="PANTHER" id="PTHR33215:SF13">
    <property type="entry name" value="PROTEIN DISTAL ANTENNA"/>
    <property type="match status" value="1"/>
</dbReference>
<dbReference type="SUPFAM" id="SSF46689">
    <property type="entry name" value="Homeodomain-like"/>
    <property type="match status" value="1"/>
</dbReference>
<comment type="caution">
    <text evidence="2">The sequence shown here is derived from an EMBL/GenBank/DDBJ whole genome shotgun (WGS) entry which is preliminary data.</text>
</comment>
<dbReference type="InterPro" id="IPR002514">
    <property type="entry name" value="Transposase_8"/>
</dbReference>
<keyword evidence="1" id="KW-0175">Coiled coil</keyword>
<dbReference type="Gene3D" id="1.10.10.60">
    <property type="entry name" value="Homeodomain-like"/>
    <property type="match status" value="1"/>
</dbReference>
<name>A0A644ZQA4_9ZZZZ</name>
<evidence type="ECO:0000313" key="2">
    <source>
        <dbReference type="EMBL" id="MPM42937.1"/>
    </source>
</evidence>
<proteinExistence type="predicted"/>
<dbReference type="InterPro" id="IPR009057">
    <property type="entry name" value="Homeodomain-like_sf"/>
</dbReference>
<feature type="coiled-coil region" evidence="1">
    <location>
        <begin position="50"/>
        <end position="84"/>
    </location>
</feature>